<dbReference type="SUPFAM" id="SSF50129">
    <property type="entry name" value="GroES-like"/>
    <property type="match status" value="1"/>
</dbReference>
<dbReference type="Pfam" id="PF08240">
    <property type="entry name" value="ADH_N"/>
    <property type="match status" value="1"/>
</dbReference>
<dbReference type="InterPro" id="IPR020843">
    <property type="entry name" value="ER"/>
</dbReference>
<dbReference type="SUPFAM" id="SSF51735">
    <property type="entry name" value="NAD(P)-binding Rossmann-fold domains"/>
    <property type="match status" value="1"/>
</dbReference>
<dbReference type="Proteomes" id="UP000812961">
    <property type="component" value="Unassembled WGS sequence"/>
</dbReference>
<dbReference type="Gene3D" id="3.40.50.720">
    <property type="entry name" value="NAD(P)-binding Rossmann-like Domain"/>
    <property type="match status" value="1"/>
</dbReference>
<dbReference type="EMBL" id="JAICCF010000004">
    <property type="protein sequence ID" value="MBW8686877.1"/>
    <property type="molecule type" value="Genomic_DNA"/>
</dbReference>
<evidence type="ECO:0000313" key="4">
    <source>
        <dbReference type="EMBL" id="MBW8686877.1"/>
    </source>
</evidence>
<dbReference type="InterPro" id="IPR013149">
    <property type="entry name" value="ADH-like_C"/>
</dbReference>
<evidence type="ECO:0000313" key="5">
    <source>
        <dbReference type="Proteomes" id="UP000812961"/>
    </source>
</evidence>
<evidence type="ECO:0000256" key="1">
    <source>
        <dbReference type="ARBA" id="ARBA00022857"/>
    </source>
</evidence>
<dbReference type="InterPro" id="IPR011032">
    <property type="entry name" value="GroES-like_sf"/>
</dbReference>
<keyword evidence="5" id="KW-1185">Reference proteome</keyword>
<evidence type="ECO:0000259" key="3">
    <source>
        <dbReference type="SMART" id="SM00829"/>
    </source>
</evidence>
<dbReference type="SMART" id="SM00829">
    <property type="entry name" value="PKS_ER"/>
    <property type="match status" value="1"/>
</dbReference>
<dbReference type="CDD" id="cd05289">
    <property type="entry name" value="MDR_like_2"/>
    <property type="match status" value="1"/>
</dbReference>
<dbReference type="Pfam" id="PF00107">
    <property type="entry name" value="ADH_zinc_N"/>
    <property type="match status" value="1"/>
</dbReference>
<organism evidence="4 5">
    <name type="scientific">Chitinophaga rhizophila</name>
    <dbReference type="NCBI Taxonomy" id="2866212"/>
    <lineage>
        <taxon>Bacteria</taxon>
        <taxon>Pseudomonadati</taxon>
        <taxon>Bacteroidota</taxon>
        <taxon>Chitinophagia</taxon>
        <taxon>Chitinophagales</taxon>
        <taxon>Chitinophagaceae</taxon>
        <taxon>Chitinophaga</taxon>
    </lineage>
</organism>
<comment type="caution">
    <text evidence="4">The sequence shown here is derived from an EMBL/GenBank/DDBJ whole genome shotgun (WGS) entry which is preliminary data.</text>
</comment>
<keyword evidence="1" id="KW-0521">NADP</keyword>
<dbReference type="RefSeq" id="WP_220252208.1">
    <property type="nucleotide sequence ID" value="NZ_JAICCF010000004.1"/>
</dbReference>
<feature type="domain" description="Enoyl reductase (ER)" evidence="3">
    <location>
        <begin position="11"/>
        <end position="313"/>
    </location>
</feature>
<gene>
    <name evidence="4" type="ORF">K1Y79_21255</name>
</gene>
<accession>A0ABS7GGQ8</accession>
<dbReference type="PANTHER" id="PTHR48106:SF7">
    <property type="entry name" value="DEHYDROGENASE, ZINC-CONTAINING, PUTATIVE (AFU_ORTHOLOGUE AFUA_5G10220)-RELATED"/>
    <property type="match status" value="1"/>
</dbReference>
<dbReference type="InterPro" id="IPR036291">
    <property type="entry name" value="NAD(P)-bd_dom_sf"/>
</dbReference>
<dbReference type="InterPro" id="IPR013154">
    <property type="entry name" value="ADH-like_N"/>
</dbReference>
<evidence type="ECO:0000256" key="2">
    <source>
        <dbReference type="ARBA" id="ARBA00023002"/>
    </source>
</evidence>
<name>A0ABS7GGQ8_9BACT</name>
<keyword evidence="2" id="KW-0560">Oxidoreductase</keyword>
<protein>
    <submittedName>
        <fullName evidence="4">NADP-dependent oxidoreductase</fullName>
    </submittedName>
</protein>
<dbReference type="PANTHER" id="PTHR48106">
    <property type="entry name" value="QUINONE OXIDOREDUCTASE PIG3-RELATED"/>
    <property type="match status" value="1"/>
</dbReference>
<dbReference type="Gene3D" id="3.90.180.10">
    <property type="entry name" value="Medium-chain alcohol dehydrogenases, catalytic domain"/>
    <property type="match status" value="1"/>
</dbReference>
<sequence length="319" mass="33562">MKAVAVQQFKGIPEVMELPRPEVKPGTLLVRVAAAGMNPFDWKLADGILDGKMPHKFPLVLGVDGAGTVEAVGEGVTLFKPGDQIYGQFIHAPVGEGSYAEYVAVPEKAAISHAPRTISLVDAAAVPTAGMTAQQLIERSGLKHEQILLVVGATGGVGSFVVQLAAMQGIYVIATISSDADEARIKKLGAKETINYKRQSIETEIRNKYPSGVDGLIDLVSPAEAFNSFTKLVAYKGAALTTSFVSTPEVLQERELSGGNFETHGTPASLDALTDAVDNGALTVPVGEVITMEDVPKAIADSRQLKGKGKTVIRIGAEN</sequence>
<proteinExistence type="predicted"/>
<reference evidence="4 5" key="1">
    <citation type="submission" date="2021-08" db="EMBL/GenBank/DDBJ databases">
        <title>The genome sequence of Chitinophaga sp. B61.</title>
        <authorList>
            <person name="Zhang X."/>
        </authorList>
    </citation>
    <scope>NUCLEOTIDE SEQUENCE [LARGE SCALE GENOMIC DNA]</scope>
    <source>
        <strain evidence="4 5">B61</strain>
    </source>
</reference>